<sequence>MVNGDELLLAEQLRPGMALRLQKIITQHLRHDPPRDGDSSLNMEQWDADQLVSLPDGLGLTYTGLLSTYGDDELPSLGVVTVNVPWRDLIPLLRPDSPVARMLRQRGLWPGVGPKRQ</sequence>
<gene>
    <name evidence="1" type="ORF">BEN49_23385</name>
</gene>
<reference evidence="1 2" key="1">
    <citation type="submission" date="2016-08" db="EMBL/GenBank/DDBJ databases">
        <title>Hymenobacter coccineus sp. nov., Hymenobacter lapidarius sp. nov. and Hymenobacter glacialis sp. nov., isolated from Antarctic soil.</title>
        <authorList>
            <person name="Sedlacek I."/>
            <person name="Kralova S."/>
            <person name="Kyrova K."/>
            <person name="Maslanova I."/>
            <person name="Stankova E."/>
            <person name="Vrbovska V."/>
            <person name="Nemec M."/>
            <person name="Bartak M."/>
            <person name="Svec P."/>
            <person name="Busse H.-J."/>
            <person name="Pantucek R."/>
        </authorList>
    </citation>
    <scope>NUCLEOTIDE SEQUENCE [LARGE SCALE GENOMIC DNA]</scope>
    <source>
        <strain evidence="1 2">CCM 8649</strain>
    </source>
</reference>
<dbReference type="AlphaFoldDB" id="A0A1G1THA1"/>
<evidence type="ECO:0000313" key="2">
    <source>
        <dbReference type="Proteomes" id="UP000177506"/>
    </source>
</evidence>
<dbReference type="EMBL" id="MDZA01000174">
    <property type="protein sequence ID" value="OGX90256.1"/>
    <property type="molecule type" value="Genomic_DNA"/>
</dbReference>
<protein>
    <submittedName>
        <fullName evidence="1">Uncharacterized protein</fullName>
    </submittedName>
</protein>
<proteinExistence type="predicted"/>
<dbReference type="OrthoDB" id="887357at2"/>
<evidence type="ECO:0000313" key="1">
    <source>
        <dbReference type="EMBL" id="OGX90256.1"/>
    </source>
</evidence>
<organism evidence="1 2">
    <name type="scientific">Hymenobacter coccineus</name>
    <dbReference type="NCBI Taxonomy" id="1908235"/>
    <lineage>
        <taxon>Bacteria</taxon>
        <taxon>Pseudomonadati</taxon>
        <taxon>Bacteroidota</taxon>
        <taxon>Cytophagia</taxon>
        <taxon>Cytophagales</taxon>
        <taxon>Hymenobacteraceae</taxon>
        <taxon>Hymenobacter</taxon>
    </lineage>
</organism>
<accession>A0A1G1THA1</accession>
<dbReference type="RefSeq" id="WP_070743452.1">
    <property type="nucleotide sequence ID" value="NZ_MDZA01000174.1"/>
</dbReference>
<keyword evidence="2" id="KW-1185">Reference proteome</keyword>
<comment type="caution">
    <text evidence="1">The sequence shown here is derived from an EMBL/GenBank/DDBJ whole genome shotgun (WGS) entry which is preliminary data.</text>
</comment>
<name>A0A1G1THA1_9BACT</name>
<dbReference type="Proteomes" id="UP000177506">
    <property type="component" value="Unassembled WGS sequence"/>
</dbReference>